<dbReference type="Proteomes" id="UP001364224">
    <property type="component" value="Unassembled WGS sequence"/>
</dbReference>
<accession>A0ABU8B7C4</accession>
<dbReference type="RefSeq" id="WP_334479184.1">
    <property type="nucleotide sequence ID" value="NZ_JAZHRV010000001.1"/>
</dbReference>
<sequence length="73" mass="7762">MRFLITAQDTAGNVTLNRGSVPAALKKAAELISDGCWNVEIVTPDGATYQPGEFDQLRDRVGAAGPDRSLTTL</sequence>
<evidence type="ECO:0000313" key="2">
    <source>
        <dbReference type="Proteomes" id="UP001364224"/>
    </source>
</evidence>
<protein>
    <submittedName>
        <fullName evidence="1">Uncharacterized protein</fullName>
    </submittedName>
</protein>
<reference evidence="1 2" key="1">
    <citation type="submission" date="2024-02" db="EMBL/GenBank/DDBJ databases">
        <title>Adaptive strategies in a cosmopolitan and abundant soil bacterium.</title>
        <authorList>
            <person name="Carini P."/>
        </authorList>
    </citation>
    <scope>NUCLEOTIDE SEQUENCE [LARGE SCALE GENOMIC DNA]</scope>
    <source>
        <strain evidence="1 2">AZCC 1608</strain>
    </source>
</reference>
<evidence type="ECO:0000313" key="1">
    <source>
        <dbReference type="EMBL" id="MEH2554434.1"/>
    </source>
</evidence>
<comment type="caution">
    <text evidence="1">The sequence shown here is derived from an EMBL/GenBank/DDBJ whole genome shotgun (WGS) entry which is preliminary data.</text>
</comment>
<dbReference type="EMBL" id="JAZHRV010000001">
    <property type="protein sequence ID" value="MEH2554434.1"/>
    <property type="molecule type" value="Genomic_DNA"/>
</dbReference>
<proteinExistence type="predicted"/>
<organism evidence="1 2">
    <name type="scientific">Bradyrhizobium algeriense</name>
    <dbReference type="NCBI Taxonomy" id="634784"/>
    <lineage>
        <taxon>Bacteria</taxon>
        <taxon>Pseudomonadati</taxon>
        <taxon>Pseudomonadota</taxon>
        <taxon>Alphaproteobacteria</taxon>
        <taxon>Hyphomicrobiales</taxon>
        <taxon>Nitrobacteraceae</taxon>
        <taxon>Bradyrhizobium</taxon>
    </lineage>
</organism>
<name>A0ABU8B7C4_9BRAD</name>
<gene>
    <name evidence="1" type="ORF">V1286_001963</name>
</gene>
<keyword evidence="2" id="KW-1185">Reference proteome</keyword>